<comment type="subcellular location">
    <subcellularLocation>
        <location evidence="1">Nucleus</location>
    </subcellularLocation>
</comment>
<gene>
    <name evidence="11" type="ORF">FGIG_05384</name>
</gene>
<dbReference type="GO" id="GO:0006325">
    <property type="term" value="P:chromatin organization"/>
    <property type="evidence" value="ECO:0007669"/>
    <property type="project" value="UniProtKB-KW"/>
</dbReference>
<dbReference type="GO" id="GO:0046872">
    <property type="term" value="F:metal ion binding"/>
    <property type="evidence" value="ECO:0007669"/>
    <property type="project" value="UniProtKB-KW"/>
</dbReference>
<dbReference type="Pfam" id="PF17811">
    <property type="entry name" value="JHD"/>
    <property type="match status" value="1"/>
</dbReference>
<evidence type="ECO:0000259" key="10">
    <source>
        <dbReference type="PROSITE" id="PS51184"/>
    </source>
</evidence>
<keyword evidence="9" id="KW-0539">Nucleus</keyword>
<feature type="domain" description="JmjC" evidence="10">
    <location>
        <begin position="154"/>
        <end position="304"/>
    </location>
</feature>
<evidence type="ECO:0000256" key="9">
    <source>
        <dbReference type="ARBA" id="ARBA00023242"/>
    </source>
</evidence>
<evidence type="ECO:0000256" key="4">
    <source>
        <dbReference type="ARBA" id="ARBA00022964"/>
    </source>
</evidence>
<evidence type="ECO:0000256" key="5">
    <source>
        <dbReference type="ARBA" id="ARBA00023002"/>
    </source>
</evidence>
<dbReference type="InterPro" id="IPR003347">
    <property type="entry name" value="JmjC_dom"/>
</dbReference>
<name>A0A504Y909_FASGI</name>
<keyword evidence="6" id="KW-0408">Iron</keyword>
<organism evidence="11 12">
    <name type="scientific">Fasciola gigantica</name>
    <name type="common">Giant liver fluke</name>
    <dbReference type="NCBI Taxonomy" id="46835"/>
    <lineage>
        <taxon>Eukaryota</taxon>
        <taxon>Metazoa</taxon>
        <taxon>Spiralia</taxon>
        <taxon>Lophotrochozoa</taxon>
        <taxon>Platyhelminthes</taxon>
        <taxon>Trematoda</taxon>
        <taxon>Digenea</taxon>
        <taxon>Plagiorchiida</taxon>
        <taxon>Echinostomata</taxon>
        <taxon>Echinostomatoidea</taxon>
        <taxon>Fasciolidae</taxon>
        <taxon>Fasciola</taxon>
    </lineage>
</organism>
<evidence type="ECO:0000256" key="7">
    <source>
        <dbReference type="ARBA" id="ARBA00023015"/>
    </source>
</evidence>
<dbReference type="InterPro" id="IPR050690">
    <property type="entry name" value="JHDM1_Histone_Demethylase"/>
</dbReference>
<dbReference type="EMBL" id="SUNJ01013658">
    <property type="protein sequence ID" value="TPP57096.1"/>
    <property type="molecule type" value="Genomic_DNA"/>
</dbReference>
<keyword evidence="12" id="KW-1185">Reference proteome</keyword>
<sequence length="426" mass="48866">MPLSGSQEFCDDLLRRQFLWYHTVLASYVGFSASGEVHEVSGYEINGHELSLRGFSKPLLVRNRDGLRIRVPPCSFLPSNLLSYIDSHHKVDVIDVREQTEIQMTLGELVEHFCSRPRTRLLNMLSFEFSQTRLSEVVQPPHVVSELSLITNCWVPDNFDEEVDDPSNISGSIPSVQKYCLLSMRGSYTDFHIDFGGSSVWYHGEKIFYLIPPTPENYSAYWSWSLNVDHRNIFFPDMLRKSQQGHSGNRSPVFQLRVLPGQTVLLPSGWIHAVYTPADCLVFGGNFLTELHIPSQLNIYHMEQKSGTPMKFQFPNFEKVHWFAADRIVGRLANTLQGDQDVRAYEVGAVRSLAKVLPRWYRKRRLVSGLARKKFLPIAKGWLNDGFLFHNLHLAVLSACEFVYQGDDLIHPRNSITNHSQVKWLI</sequence>
<keyword evidence="4" id="KW-0223">Dioxygenase</keyword>
<dbReference type="Proteomes" id="UP000316759">
    <property type="component" value="Unassembled WGS sequence"/>
</dbReference>
<dbReference type="OrthoDB" id="5876800at2759"/>
<dbReference type="SUPFAM" id="SSF51197">
    <property type="entry name" value="Clavaminate synthase-like"/>
    <property type="match status" value="1"/>
</dbReference>
<dbReference type="Gene3D" id="2.60.120.650">
    <property type="entry name" value="Cupin"/>
    <property type="match status" value="1"/>
</dbReference>
<dbReference type="GO" id="GO:0005634">
    <property type="term" value="C:nucleus"/>
    <property type="evidence" value="ECO:0007669"/>
    <property type="project" value="UniProtKB-SubCell"/>
</dbReference>
<keyword evidence="8" id="KW-0804">Transcription</keyword>
<dbReference type="SMART" id="SM00558">
    <property type="entry name" value="JmjC"/>
    <property type="match status" value="1"/>
</dbReference>
<reference evidence="11 12" key="1">
    <citation type="submission" date="2019-04" db="EMBL/GenBank/DDBJ databases">
        <title>Annotation for the trematode Fasciola gigantica.</title>
        <authorList>
            <person name="Choi Y.-J."/>
        </authorList>
    </citation>
    <scope>NUCLEOTIDE SEQUENCE [LARGE SCALE GENOMIC DNA]</scope>
    <source>
        <strain evidence="11">Uganda_cow_1</strain>
    </source>
</reference>
<dbReference type="InterPro" id="IPR041070">
    <property type="entry name" value="JHD"/>
</dbReference>
<keyword evidence="2" id="KW-0479">Metal-binding</keyword>
<evidence type="ECO:0000256" key="2">
    <source>
        <dbReference type="ARBA" id="ARBA00022723"/>
    </source>
</evidence>
<keyword evidence="5" id="KW-0560">Oxidoreductase</keyword>
<accession>A0A504Y909</accession>
<dbReference type="GO" id="GO:0051213">
    <property type="term" value="F:dioxygenase activity"/>
    <property type="evidence" value="ECO:0007669"/>
    <property type="project" value="UniProtKB-KW"/>
</dbReference>
<protein>
    <submittedName>
        <fullName evidence="11">Putative f-box protein jemma</fullName>
    </submittedName>
</protein>
<proteinExistence type="predicted"/>
<evidence type="ECO:0000256" key="3">
    <source>
        <dbReference type="ARBA" id="ARBA00022853"/>
    </source>
</evidence>
<dbReference type="PROSITE" id="PS51184">
    <property type="entry name" value="JMJC"/>
    <property type="match status" value="1"/>
</dbReference>
<dbReference type="PANTHER" id="PTHR23123">
    <property type="entry name" value="PHD/F-BOX CONTAINING PROTEIN"/>
    <property type="match status" value="1"/>
</dbReference>
<comment type="caution">
    <text evidence="11">The sequence shown here is derived from an EMBL/GenBank/DDBJ whole genome shotgun (WGS) entry which is preliminary data.</text>
</comment>
<evidence type="ECO:0000313" key="11">
    <source>
        <dbReference type="EMBL" id="TPP57096.1"/>
    </source>
</evidence>
<dbReference type="STRING" id="46835.A0A504Y909"/>
<evidence type="ECO:0000256" key="6">
    <source>
        <dbReference type="ARBA" id="ARBA00023004"/>
    </source>
</evidence>
<evidence type="ECO:0000313" key="12">
    <source>
        <dbReference type="Proteomes" id="UP000316759"/>
    </source>
</evidence>
<evidence type="ECO:0000256" key="1">
    <source>
        <dbReference type="ARBA" id="ARBA00004123"/>
    </source>
</evidence>
<keyword evidence="3" id="KW-0156">Chromatin regulator</keyword>
<dbReference type="Pfam" id="PF02373">
    <property type="entry name" value="JmjC"/>
    <property type="match status" value="1"/>
</dbReference>
<dbReference type="Gene3D" id="1.20.58.1360">
    <property type="match status" value="1"/>
</dbReference>
<evidence type="ECO:0000256" key="8">
    <source>
        <dbReference type="ARBA" id="ARBA00023163"/>
    </source>
</evidence>
<dbReference type="AlphaFoldDB" id="A0A504Y909"/>
<keyword evidence="7" id="KW-0805">Transcription regulation</keyword>